<feature type="coiled-coil region" evidence="1">
    <location>
        <begin position="60"/>
        <end position="94"/>
    </location>
</feature>
<reference evidence="2" key="1">
    <citation type="submission" date="2020-07" db="EMBL/GenBank/DDBJ databases">
        <title>Multicomponent nature underlies the extraordinary mechanical properties of spider dragline silk.</title>
        <authorList>
            <person name="Kono N."/>
            <person name="Nakamura H."/>
            <person name="Mori M."/>
            <person name="Yoshida Y."/>
            <person name="Ohtoshi R."/>
            <person name="Malay A.D."/>
            <person name="Moran D.A.P."/>
            <person name="Tomita M."/>
            <person name="Numata K."/>
            <person name="Arakawa K."/>
        </authorList>
    </citation>
    <scope>NUCLEOTIDE SEQUENCE</scope>
</reference>
<comment type="caution">
    <text evidence="2">The sequence shown here is derived from an EMBL/GenBank/DDBJ whole genome shotgun (WGS) entry which is preliminary data.</text>
</comment>
<dbReference type="EMBL" id="BMAO01009779">
    <property type="protein sequence ID" value="GFR33222.1"/>
    <property type="molecule type" value="Genomic_DNA"/>
</dbReference>
<evidence type="ECO:0000313" key="3">
    <source>
        <dbReference type="Proteomes" id="UP000887116"/>
    </source>
</evidence>
<name>A0A8X6M5X4_TRICU</name>
<protein>
    <submittedName>
        <fullName evidence="2">Uncharacterized protein</fullName>
    </submittedName>
</protein>
<organism evidence="2 3">
    <name type="scientific">Trichonephila clavata</name>
    <name type="common">Joro spider</name>
    <name type="synonym">Nephila clavata</name>
    <dbReference type="NCBI Taxonomy" id="2740835"/>
    <lineage>
        <taxon>Eukaryota</taxon>
        <taxon>Metazoa</taxon>
        <taxon>Ecdysozoa</taxon>
        <taxon>Arthropoda</taxon>
        <taxon>Chelicerata</taxon>
        <taxon>Arachnida</taxon>
        <taxon>Araneae</taxon>
        <taxon>Araneomorphae</taxon>
        <taxon>Entelegynae</taxon>
        <taxon>Araneoidea</taxon>
        <taxon>Nephilidae</taxon>
        <taxon>Trichonephila</taxon>
    </lineage>
</organism>
<keyword evidence="3" id="KW-1185">Reference proteome</keyword>
<dbReference type="AlphaFoldDB" id="A0A8X6M5X4"/>
<accession>A0A8X6M5X4</accession>
<sequence length="104" mass="12080">MLFLGRGKKADLIKLANEVDESESNGEDIKIIELRAKSLASDAYKEDLEFVKDIFEGIVSDRIDEEREQKEQQLRELELQKIRLQNETQRVVDSHPPQAKLELK</sequence>
<dbReference type="Proteomes" id="UP000887116">
    <property type="component" value="Unassembled WGS sequence"/>
</dbReference>
<evidence type="ECO:0000313" key="2">
    <source>
        <dbReference type="EMBL" id="GFR33222.1"/>
    </source>
</evidence>
<dbReference type="OrthoDB" id="185373at2759"/>
<keyword evidence="1" id="KW-0175">Coiled coil</keyword>
<gene>
    <name evidence="2" type="ORF">TNCT_64251</name>
</gene>
<evidence type="ECO:0000256" key="1">
    <source>
        <dbReference type="SAM" id="Coils"/>
    </source>
</evidence>
<proteinExistence type="predicted"/>